<sequence>MSKARCEISVFVYNSSPSLSIFMSSTSNLSTALAGIFGGAPRSPYPSNEPAYHSLSESESEFFIASTAGIELSSVKESSGVVHVKLISLS</sequence>
<dbReference type="CTD" id="78775850"/>
<proteinExistence type="predicted"/>
<organism evidence="1 2">
    <name type="scientific">Caenorhabditis remanei</name>
    <name type="common">Caenorhabditis vulgaris</name>
    <dbReference type="NCBI Taxonomy" id="31234"/>
    <lineage>
        <taxon>Eukaryota</taxon>
        <taxon>Metazoa</taxon>
        <taxon>Ecdysozoa</taxon>
        <taxon>Nematoda</taxon>
        <taxon>Chromadorea</taxon>
        <taxon>Rhabditida</taxon>
        <taxon>Rhabditina</taxon>
        <taxon>Rhabditomorpha</taxon>
        <taxon>Rhabditoidea</taxon>
        <taxon>Rhabditidae</taxon>
        <taxon>Peloderinae</taxon>
        <taxon>Caenorhabditis</taxon>
    </lineage>
</organism>
<protein>
    <submittedName>
        <fullName evidence="1">Uncharacterized protein</fullName>
    </submittedName>
</protein>
<reference evidence="1 2" key="1">
    <citation type="submission" date="2019-12" db="EMBL/GenBank/DDBJ databases">
        <title>Chromosome-level assembly of the Caenorhabditis remanei genome.</title>
        <authorList>
            <person name="Teterina A.A."/>
            <person name="Willis J.H."/>
            <person name="Phillips P.C."/>
        </authorList>
    </citation>
    <scope>NUCLEOTIDE SEQUENCE [LARGE SCALE GENOMIC DNA]</scope>
    <source>
        <strain evidence="1 2">PX506</strain>
        <tissue evidence="1">Whole organism</tissue>
    </source>
</reference>
<dbReference type="AlphaFoldDB" id="A0A6A5GSW8"/>
<gene>
    <name evidence="1" type="ORF">GCK72_014041</name>
</gene>
<dbReference type="EMBL" id="WUAV01000004">
    <property type="protein sequence ID" value="KAF1757585.1"/>
    <property type="molecule type" value="Genomic_DNA"/>
</dbReference>
<dbReference type="GeneID" id="78775850"/>
<evidence type="ECO:0000313" key="1">
    <source>
        <dbReference type="EMBL" id="KAF1757585.1"/>
    </source>
</evidence>
<accession>A0A6A5GSW8</accession>
<dbReference type="RefSeq" id="XP_053584887.1">
    <property type="nucleotide sequence ID" value="XM_053730115.1"/>
</dbReference>
<dbReference type="Proteomes" id="UP000483820">
    <property type="component" value="Chromosome IV"/>
</dbReference>
<evidence type="ECO:0000313" key="2">
    <source>
        <dbReference type="Proteomes" id="UP000483820"/>
    </source>
</evidence>
<dbReference type="KEGG" id="crq:GCK72_014041"/>
<name>A0A6A5GSW8_CAERE</name>
<comment type="caution">
    <text evidence="1">The sequence shown here is derived from an EMBL/GenBank/DDBJ whole genome shotgun (WGS) entry which is preliminary data.</text>
</comment>